<dbReference type="Proteomes" id="UP001409585">
    <property type="component" value="Unassembled WGS sequence"/>
</dbReference>
<keyword evidence="12" id="KW-1185">Reference proteome</keyword>
<keyword evidence="11" id="KW-0449">Lipoprotein</keyword>
<evidence type="ECO:0000313" key="12">
    <source>
        <dbReference type="Proteomes" id="UP001409585"/>
    </source>
</evidence>
<proteinExistence type="inferred from homology"/>
<keyword evidence="4" id="KW-1003">Cell membrane</keyword>
<evidence type="ECO:0000259" key="9">
    <source>
        <dbReference type="Pfam" id="PF02687"/>
    </source>
</evidence>
<evidence type="ECO:0000313" key="11">
    <source>
        <dbReference type="EMBL" id="GAA4929886.1"/>
    </source>
</evidence>
<keyword evidence="3" id="KW-0813">Transport</keyword>
<evidence type="ECO:0000259" key="10">
    <source>
        <dbReference type="Pfam" id="PF12704"/>
    </source>
</evidence>
<organism evidence="11 12">
    <name type="scientific">Halioxenophilus aromaticivorans</name>
    <dbReference type="NCBI Taxonomy" id="1306992"/>
    <lineage>
        <taxon>Bacteria</taxon>
        <taxon>Pseudomonadati</taxon>
        <taxon>Pseudomonadota</taxon>
        <taxon>Gammaproteobacteria</taxon>
        <taxon>Alteromonadales</taxon>
        <taxon>Alteromonadaceae</taxon>
        <taxon>Halioxenophilus</taxon>
    </lineage>
</organism>
<evidence type="ECO:0000256" key="3">
    <source>
        <dbReference type="ARBA" id="ARBA00022448"/>
    </source>
</evidence>
<feature type="transmembrane region" description="Helical" evidence="8">
    <location>
        <begin position="276"/>
        <end position="301"/>
    </location>
</feature>
<keyword evidence="7 8" id="KW-0472">Membrane</keyword>
<comment type="subcellular location">
    <subcellularLocation>
        <location evidence="1">Cell membrane</location>
        <topology evidence="1">Multi-pass membrane protein</topology>
    </subcellularLocation>
</comment>
<dbReference type="GO" id="GO:0098797">
    <property type="term" value="C:plasma membrane protein complex"/>
    <property type="evidence" value="ECO:0007669"/>
    <property type="project" value="TreeGrafter"/>
</dbReference>
<dbReference type="GO" id="GO:0042953">
    <property type="term" value="P:lipoprotein transport"/>
    <property type="evidence" value="ECO:0007669"/>
    <property type="project" value="InterPro"/>
</dbReference>
<evidence type="ECO:0000256" key="6">
    <source>
        <dbReference type="ARBA" id="ARBA00022989"/>
    </source>
</evidence>
<evidence type="ECO:0000256" key="1">
    <source>
        <dbReference type="ARBA" id="ARBA00004651"/>
    </source>
</evidence>
<sequence length="420" mass="44973">MSALGLPLPLFIGLRYLKAKRRNQFISFVSIFSLLGMAFGCFALVVVLSVMNGFDDQIKRRILSVVPHGFVEQPGGVDDWAGLSKHVDEVPGVVASAPYIEGFGLLTRSYGIQGIQVQGIEPVAEASVSQVAEKMLVGSLDALQPGGYGIVIGRLLARYLGVTTGDKVVLVLPQVSITPAGAFPRQKRMTVVGVFEVGAKQDQSLALINLQDAQKLYRRARAADGLRVKTLDLYSAQQTMAAIENQLAGKDAGEITAKDWSQTQGALFQAVKMEKVVVGSLLMIIVAVAAFNIITSLVLMVSDKRSNIAVLRTMGMAPAQVMLTFMAQGTAVGVIGIVTGCALGSLVGIYIGDIVGWVESITHTNLFDPNVYFVSKLPSVWRWQDTLIVATAGLAMSVIATVYPAYQAAKIHPAEALRYD</sequence>
<dbReference type="PANTHER" id="PTHR30489">
    <property type="entry name" value="LIPOPROTEIN-RELEASING SYSTEM TRANSMEMBRANE PROTEIN LOLE"/>
    <property type="match status" value="1"/>
</dbReference>
<dbReference type="Pfam" id="PF02687">
    <property type="entry name" value="FtsX"/>
    <property type="match status" value="1"/>
</dbReference>
<dbReference type="RefSeq" id="WP_345415675.1">
    <property type="nucleotide sequence ID" value="NZ_AP031496.1"/>
</dbReference>
<keyword evidence="5 8" id="KW-0812">Transmembrane</keyword>
<evidence type="ECO:0000256" key="2">
    <source>
        <dbReference type="ARBA" id="ARBA00005236"/>
    </source>
</evidence>
<keyword evidence="6 8" id="KW-1133">Transmembrane helix</keyword>
<dbReference type="GO" id="GO:0044874">
    <property type="term" value="P:lipoprotein localization to outer membrane"/>
    <property type="evidence" value="ECO:0007669"/>
    <property type="project" value="TreeGrafter"/>
</dbReference>
<dbReference type="InterPro" id="IPR011925">
    <property type="entry name" value="LolCE_TM"/>
</dbReference>
<dbReference type="PANTHER" id="PTHR30489:SF0">
    <property type="entry name" value="LIPOPROTEIN-RELEASING SYSTEM TRANSMEMBRANE PROTEIN LOLE"/>
    <property type="match status" value="1"/>
</dbReference>
<dbReference type="InterPro" id="IPR051447">
    <property type="entry name" value="Lipoprotein-release_system"/>
</dbReference>
<comment type="similarity">
    <text evidence="2">Belongs to the ABC-4 integral membrane protein family. LolC/E subfamily.</text>
</comment>
<gene>
    <name evidence="11" type="ORF">GCM10025791_02020</name>
</gene>
<dbReference type="NCBIfam" id="TIGR02212">
    <property type="entry name" value="lolCE"/>
    <property type="match status" value="1"/>
</dbReference>
<evidence type="ECO:0000256" key="4">
    <source>
        <dbReference type="ARBA" id="ARBA00022475"/>
    </source>
</evidence>
<feature type="domain" description="ABC3 transporter permease C-terminal" evidence="9">
    <location>
        <begin position="281"/>
        <end position="413"/>
    </location>
</feature>
<dbReference type="InterPro" id="IPR025857">
    <property type="entry name" value="MacB_PCD"/>
</dbReference>
<feature type="domain" description="MacB-like periplasmic core" evidence="10">
    <location>
        <begin position="30"/>
        <end position="245"/>
    </location>
</feature>
<dbReference type="EMBL" id="BAABLX010000001">
    <property type="protein sequence ID" value="GAA4929886.1"/>
    <property type="molecule type" value="Genomic_DNA"/>
</dbReference>
<evidence type="ECO:0000256" key="7">
    <source>
        <dbReference type="ARBA" id="ARBA00023136"/>
    </source>
</evidence>
<reference evidence="12" key="1">
    <citation type="journal article" date="2019" name="Int. J. Syst. Evol. Microbiol.">
        <title>The Global Catalogue of Microorganisms (GCM) 10K type strain sequencing project: providing services to taxonomists for standard genome sequencing and annotation.</title>
        <authorList>
            <consortium name="The Broad Institute Genomics Platform"/>
            <consortium name="The Broad Institute Genome Sequencing Center for Infectious Disease"/>
            <person name="Wu L."/>
            <person name="Ma J."/>
        </authorList>
    </citation>
    <scope>NUCLEOTIDE SEQUENCE [LARGE SCALE GENOMIC DNA]</scope>
    <source>
        <strain evidence="12">JCM 19134</strain>
    </source>
</reference>
<feature type="transmembrane region" description="Helical" evidence="8">
    <location>
        <begin position="29"/>
        <end position="51"/>
    </location>
</feature>
<dbReference type="AlphaFoldDB" id="A0AAV3TXI6"/>
<comment type="caution">
    <text evidence="11">The sequence shown here is derived from an EMBL/GenBank/DDBJ whole genome shotgun (WGS) entry which is preliminary data.</text>
</comment>
<dbReference type="Pfam" id="PF12704">
    <property type="entry name" value="MacB_PCD"/>
    <property type="match status" value="1"/>
</dbReference>
<feature type="transmembrane region" description="Helical" evidence="8">
    <location>
        <begin position="386"/>
        <end position="406"/>
    </location>
</feature>
<evidence type="ECO:0000256" key="5">
    <source>
        <dbReference type="ARBA" id="ARBA00022692"/>
    </source>
</evidence>
<feature type="transmembrane region" description="Helical" evidence="8">
    <location>
        <begin position="321"/>
        <end position="351"/>
    </location>
</feature>
<accession>A0AAV3TXI6</accession>
<name>A0AAV3TXI6_9ALTE</name>
<evidence type="ECO:0000256" key="8">
    <source>
        <dbReference type="SAM" id="Phobius"/>
    </source>
</evidence>
<dbReference type="InterPro" id="IPR003838">
    <property type="entry name" value="ABC3_permease_C"/>
</dbReference>
<protein>
    <submittedName>
        <fullName evidence="11">Lipoprotein-releasing ABC transporter permease subunit</fullName>
    </submittedName>
</protein>